<gene>
    <name evidence="1" type="ORF">J2Y01_005246</name>
</gene>
<feature type="non-terminal residue" evidence="1">
    <location>
        <position position="1"/>
    </location>
</feature>
<comment type="caution">
    <text evidence="1">The sequence shown here is derived from an EMBL/GenBank/DDBJ whole genome shotgun (WGS) entry which is preliminary data.</text>
</comment>
<organism evidence="1 2">
    <name type="scientific">Deinococcus soli</name>
    <name type="common">ex Cha et al. 2016</name>
    <dbReference type="NCBI Taxonomy" id="1309411"/>
    <lineage>
        <taxon>Bacteria</taxon>
        <taxon>Thermotogati</taxon>
        <taxon>Deinococcota</taxon>
        <taxon>Deinococci</taxon>
        <taxon>Deinococcales</taxon>
        <taxon>Deinococcaceae</taxon>
        <taxon>Deinococcus</taxon>
    </lineage>
</organism>
<protein>
    <submittedName>
        <fullName evidence="1">Uncharacterized protein</fullName>
    </submittedName>
</protein>
<name>A0ACC6KPW8_9DEIO</name>
<reference evidence="1" key="1">
    <citation type="submission" date="2023-07" db="EMBL/GenBank/DDBJ databases">
        <title>Sorghum-associated microbial communities from plants grown in Nebraska, USA.</title>
        <authorList>
            <person name="Schachtman D."/>
        </authorList>
    </citation>
    <scope>NUCLEOTIDE SEQUENCE</scope>
    <source>
        <strain evidence="1">BE73</strain>
    </source>
</reference>
<proteinExistence type="predicted"/>
<dbReference type="EMBL" id="JAVDTP010000052">
    <property type="protein sequence ID" value="MDR6754702.1"/>
    <property type="molecule type" value="Genomic_DNA"/>
</dbReference>
<evidence type="ECO:0000313" key="1">
    <source>
        <dbReference type="EMBL" id="MDR6754702.1"/>
    </source>
</evidence>
<sequence>ELPPGSCVEGIVVAAHPGAVTVRLDTGQAVRGQLTAGSYPRPGARVRVCFDGVHHVDQRTLHQPRRPSFTPDDAPDVPPPPSWDSPQRPATFSGRLHLPSSDADGTFRGEADPIPASPSQLLDDGTRQPLPLYPVIDHQERIVTGRAYSGTRQTSGLAPDATFVPLLLVAAGRPPAERLDDFQFTYAVGSRVGWLRDIEVRPGGLQERDTLHVTSPWAGGGTEEVTGTETNTGRVYRARIGTTAFGVNDAPGVLMTELRIWEEWQNTFEPGSRTRTRHLDGRNIEEGVPDWQRVLVLSSVTRPLAAWGGELRDAGTAFGTIITGRPLEAQVFDPLPAPSAPEPGLRWRSPDGAVTVTGPLTGDPADLTGATLTAWGTDLTEGSWTALRDAPVLDDETQTWIWDRVIVLHEAGGTVTALRPGADSETVSRARFEAEILRVPVGSFQRFTSLGAAHHSWPPQWAMALTDTDTRALTVWDAWRDARQRAPEPDAQPPHWYWPARPRRRPETLPPTAPRAPLGLTLADVLSARDEESLPRGVGPLILPTRVELWREAEQTWEVSEAARATLSRRILYAPAGWPDELDDRVRTPGRVRITYPDSALDAVLLIRALLPARRPVTIKVNGTAVPATRLGHNADARGWHPALLRTGLSGTVYELDSPYVLSRALLLREPDIIEA</sequence>
<accession>A0ACC6KPW8</accession>
<dbReference type="Proteomes" id="UP001252370">
    <property type="component" value="Unassembled WGS sequence"/>
</dbReference>
<keyword evidence="2" id="KW-1185">Reference proteome</keyword>
<evidence type="ECO:0000313" key="2">
    <source>
        <dbReference type="Proteomes" id="UP001252370"/>
    </source>
</evidence>